<dbReference type="Proteomes" id="UP000799444">
    <property type="component" value="Unassembled WGS sequence"/>
</dbReference>
<proteinExistence type="predicted"/>
<sequence>MSTKTASSDVILEGHANWDLWIFVVKRIAEAGDVWEYVNPDGPHQSAQKPEKPVRPVAVVNPDVSPATQPADQDLKQYNHDCTVYYKEIKEYRRIKDKLGHIQAHIAKTIQQNMIYLIKDQPELHDQLRTLRDLYSPTTADQEYRVQKAYESAKVFIPRHTNIEDWCNNFLTAYNRAKQLNLPEVHGFRAQKDLTRAINKLDTGYGSVTSLAIIEAEKVWNQNRAAPIPDKTQLPTLLSNFLSHCRSRGRHIVERD</sequence>
<keyword evidence="2" id="KW-1185">Reference proteome</keyword>
<dbReference type="EMBL" id="ML996297">
    <property type="protein sequence ID" value="KAF2728055.1"/>
    <property type="molecule type" value="Genomic_DNA"/>
</dbReference>
<dbReference type="OrthoDB" id="4364842at2759"/>
<evidence type="ECO:0000313" key="1">
    <source>
        <dbReference type="EMBL" id="KAF2728055.1"/>
    </source>
</evidence>
<gene>
    <name evidence="1" type="ORF">EJ04DRAFT_556988</name>
</gene>
<dbReference type="AlphaFoldDB" id="A0A9P4UXC5"/>
<name>A0A9P4UXC5_9PLEO</name>
<accession>A0A9P4UXC5</accession>
<evidence type="ECO:0000313" key="2">
    <source>
        <dbReference type="Proteomes" id="UP000799444"/>
    </source>
</evidence>
<organism evidence="1 2">
    <name type="scientific">Polyplosphaeria fusca</name>
    <dbReference type="NCBI Taxonomy" id="682080"/>
    <lineage>
        <taxon>Eukaryota</taxon>
        <taxon>Fungi</taxon>
        <taxon>Dikarya</taxon>
        <taxon>Ascomycota</taxon>
        <taxon>Pezizomycotina</taxon>
        <taxon>Dothideomycetes</taxon>
        <taxon>Pleosporomycetidae</taxon>
        <taxon>Pleosporales</taxon>
        <taxon>Tetraplosphaeriaceae</taxon>
        <taxon>Polyplosphaeria</taxon>
    </lineage>
</organism>
<comment type="caution">
    <text evidence="1">The sequence shown here is derived from an EMBL/GenBank/DDBJ whole genome shotgun (WGS) entry which is preliminary data.</text>
</comment>
<protein>
    <submittedName>
        <fullName evidence="1">Uncharacterized protein</fullName>
    </submittedName>
</protein>
<reference evidence="1" key="1">
    <citation type="journal article" date="2020" name="Stud. Mycol.">
        <title>101 Dothideomycetes genomes: a test case for predicting lifestyles and emergence of pathogens.</title>
        <authorList>
            <person name="Haridas S."/>
            <person name="Albert R."/>
            <person name="Binder M."/>
            <person name="Bloem J."/>
            <person name="Labutti K."/>
            <person name="Salamov A."/>
            <person name="Andreopoulos B."/>
            <person name="Baker S."/>
            <person name="Barry K."/>
            <person name="Bills G."/>
            <person name="Bluhm B."/>
            <person name="Cannon C."/>
            <person name="Castanera R."/>
            <person name="Culley D."/>
            <person name="Daum C."/>
            <person name="Ezra D."/>
            <person name="Gonzalez J."/>
            <person name="Henrissat B."/>
            <person name="Kuo A."/>
            <person name="Liang C."/>
            <person name="Lipzen A."/>
            <person name="Lutzoni F."/>
            <person name="Magnuson J."/>
            <person name="Mondo S."/>
            <person name="Nolan M."/>
            <person name="Ohm R."/>
            <person name="Pangilinan J."/>
            <person name="Park H.-J."/>
            <person name="Ramirez L."/>
            <person name="Alfaro M."/>
            <person name="Sun H."/>
            <person name="Tritt A."/>
            <person name="Yoshinaga Y."/>
            <person name="Zwiers L.-H."/>
            <person name="Turgeon B."/>
            <person name="Goodwin S."/>
            <person name="Spatafora J."/>
            <person name="Crous P."/>
            <person name="Grigoriev I."/>
        </authorList>
    </citation>
    <scope>NUCLEOTIDE SEQUENCE</scope>
    <source>
        <strain evidence="1">CBS 125425</strain>
    </source>
</reference>